<proteinExistence type="predicted"/>
<sequence>MRLFHTTNLELVSFIGKPVEERPPYAILSHTWKDDEFLFEEARNGVSQHLQNPKTGLRKILNACEKARQNKLDYIWVDTCCIDKSSSSELSEAINSMFKWYKESADCYVFMDDVLLQEDGTMRNFEDSRWFTRGWTLQELIAPHGLHFFDADWNYMCRRDQIASRLEDITGITKSILQRAHAFPPRETPLFPNLRQLCPGCGQDDEVKTELAEEPISRKMGWAAYRKTTRPEDTSYCLLGLFDINMPLLYGEGKNAFWRLQEEILKQSPDQSILTWTASTFGGVNKPYLPKMPSAFQFAVRRPEKTLLERGDIIATARGLEIDVLLGPCSIHDKENKSPISERLQFMAILSCAVAPDPLPRVAIFVEPLTPGALNTAYSRVHTHLLILLHPSAEPLVLSTNFRDGVMKFKNAVVEYDPRKLLPSRILLAAIRPVRDHFKQRTGVYIVAPGIENVKINVKQWTLRDGIWMSYKPSSSQGETVGTLSVGGAWYLGNDDSGFFVLWGIHGTSADGDFVAWAETWGSFQQGNISKASPRSLQWHDFGTALQKYIRNHTGALSTHISAPGFKVKVNVKTTEFLERKTYRVIIDIDGWEDRPLSIVNCLRLVAYGWT</sequence>
<evidence type="ECO:0000313" key="2">
    <source>
        <dbReference type="Proteomes" id="UP000830768"/>
    </source>
</evidence>
<accession>A0ACD3Z3N0</accession>
<dbReference type="EMBL" id="CP090034">
    <property type="protein sequence ID" value="UPK95810.1"/>
    <property type="molecule type" value="Genomic_DNA"/>
</dbReference>
<protein>
    <submittedName>
        <fullName evidence="1">Uncharacterized protein</fullName>
    </submittedName>
</protein>
<name>A0ACD3Z3N0_FUSSC</name>
<keyword evidence="2" id="KW-1185">Reference proteome</keyword>
<dbReference type="Proteomes" id="UP000830768">
    <property type="component" value="Chromosome 5"/>
</dbReference>
<evidence type="ECO:0000313" key="1">
    <source>
        <dbReference type="EMBL" id="UPK95810.1"/>
    </source>
</evidence>
<gene>
    <name evidence="1" type="ORF">LCI18_006745</name>
</gene>
<organism evidence="1 2">
    <name type="scientific">Fusarium solani subsp. cucurbitae</name>
    <name type="common">Neocosmosporum cucurbitae</name>
    <dbReference type="NCBI Taxonomy" id="2747967"/>
    <lineage>
        <taxon>Eukaryota</taxon>
        <taxon>Fungi</taxon>
        <taxon>Dikarya</taxon>
        <taxon>Ascomycota</taxon>
        <taxon>Pezizomycotina</taxon>
        <taxon>Sordariomycetes</taxon>
        <taxon>Hypocreomycetidae</taxon>
        <taxon>Hypocreales</taxon>
        <taxon>Nectriaceae</taxon>
        <taxon>Fusarium</taxon>
        <taxon>Fusarium solani species complex</taxon>
    </lineage>
</organism>
<reference evidence="1" key="1">
    <citation type="submission" date="2021-11" db="EMBL/GenBank/DDBJ databases">
        <title>Fusarium solani-melongenae Genome sequencing and assembly.</title>
        <authorList>
            <person name="Xie S."/>
            <person name="Huang L."/>
            <person name="Zhang X."/>
        </authorList>
    </citation>
    <scope>NUCLEOTIDE SEQUENCE</scope>
    <source>
        <strain evidence="1">CRI 24-3</strain>
    </source>
</reference>